<evidence type="ECO:0000313" key="2">
    <source>
        <dbReference type="Proteomes" id="UP000007844"/>
    </source>
</evidence>
<protein>
    <submittedName>
        <fullName evidence="1">Uncharacterized protein</fullName>
    </submittedName>
</protein>
<dbReference type="AlphaFoldDB" id="F3Z2V4"/>
<dbReference type="HOGENOM" id="CLU_2218806_0_0_7"/>
<name>F3Z2V4_DESAF</name>
<reference evidence="1 2" key="1">
    <citation type="journal article" date="2011" name="J. Bacteriol.">
        <title>Genome sequence of the mercury-methylating and pleomorphic Desulfovibrio africanus Strain Walvis Bay.</title>
        <authorList>
            <person name="Brown S.D."/>
            <person name="Wall J.D."/>
            <person name="Kucken A.M."/>
            <person name="Gilmour C.C."/>
            <person name="Podar M."/>
            <person name="Brandt C.C."/>
            <person name="Teshima H."/>
            <person name="Detter J.C."/>
            <person name="Han C.S."/>
            <person name="Land M.L."/>
            <person name="Lucas S."/>
            <person name="Han J."/>
            <person name="Pennacchio L."/>
            <person name="Nolan M."/>
            <person name="Pitluck S."/>
            <person name="Woyke T."/>
            <person name="Goodwin L."/>
            <person name="Palumbo A.V."/>
            <person name="Elias D.A."/>
        </authorList>
    </citation>
    <scope>NUCLEOTIDE SEQUENCE [LARGE SCALE GENOMIC DNA]</scope>
    <source>
        <strain evidence="1 2">Walvis Bay</strain>
    </source>
</reference>
<evidence type="ECO:0000313" key="1">
    <source>
        <dbReference type="EMBL" id="EGJ50271.1"/>
    </source>
</evidence>
<dbReference type="EMBL" id="CP003221">
    <property type="protein sequence ID" value="EGJ50271.1"/>
    <property type="molecule type" value="Genomic_DNA"/>
</dbReference>
<organism evidence="1 2">
    <name type="scientific">Desulfocurvibacter africanus subsp. africanus str. Walvis Bay</name>
    <dbReference type="NCBI Taxonomy" id="690850"/>
    <lineage>
        <taxon>Bacteria</taxon>
        <taxon>Pseudomonadati</taxon>
        <taxon>Thermodesulfobacteriota</taxon>
        <taxon>Desulfovibrionia</taxon>
        <taxon>Desulfovibrionales</taxon>
        <taxon>Desulfovibrionaceae</taxon>
        <taxon>Desulfocurvibacter</taxon>
    </lineage>
</organism>
<keyword evidence="2" id="KW-1185">Reference proteome</keyword>
<sequence>MSGNSDLIRARLHQAREHMEQADEGRIELDQAKYRTEIQSLRLQIMRLSAHPLASNSDKLVLSGLQKTAERLGNNYPLTTRGRHTLQRIERRESCATRVERGCPDD</sequence>
<accession>F3Z2V4</accession>
<dbReference type="KEGG" id="daf:Desaf_1942"/>
<proteinExistence type="predicted"/>
<dbReference type="Proteomes" id="UP000007844">
    <property type="component" value="Chromosome"/>
</dbReference>
<dbReference type="STRING" id="690850.Desaf_1942"/>
<gene>
    <name evidence="1" type="ORF">Desaf_1942</name>
</gene>
<dbReference type="RefSeq" id="WP_014260023.1">
    <property type="nucleotide sequence ID" value="NC_016629.1"/>
</dbReference>